<dbReference type="EMBL" id="FZOW01000033">
    <property type="protein sequence ID" value="SNT51672.1"/>
    <property type="molecule type" value="Genomic_DNA"/>
</dbReference>
<accession>A0A239NB01</accession>
<feature type="transmembrane region" description="Helical" evidence="3">
    <location>
        <begin position="167"/>
        <end position="186"/>
    </location>
</feature>
<evidence type="ECO:0000256" key="3">
    <source>
        <dbReference type="SAM" id="Phobius"/>
    </source>
</evidence>
<keyword evidence="3" id="KW-0812">Transmembrane</keyword>
<evidence type="ECO:0000256" key="1">
    <source>
        <dbReference type="ARBA" id="ARBA00005721"/>
    </source>
</evidence>
<keyword evidence="3" id="KW-0472">Membrane</keyword>
<feature type="compositionally biased region" description="Gly residues" evidence="2">
    <location>
        <begin position="8"/>
        <end position="22"/>
    </location>
</feature>
<name>A0A239NB01_9NOCA</name>
<reference evidence="6" key="1">
    <citation type="submission" date="2017-06" db="EMBL/GenBank/DDBJ databases">
        <authorList>
            <person name="Varghese N."/>
            <person name="Submissions S."/>
        </authorList>
    </citation>
    <scope>NUCLEOTIDE SEQUENCE [LARGE SCALE GENOMIC DNA]</scope>
    <source>
        <strain evidence="6">JCM 23211</strain>
    </source>
</reference>
<evidence type="ECO:0000259" key="4">
    <source>
        <dbReference type="Pfam" id="PF19803"/>
    </source>
</evidence>
<dbReference type="InterPro" id="IPR005531">
    <property type="entry name" value="Asp23"/>
</dbReference>
<evidence type="ECO:0000313" key="5">
    <source>
        <dbReference type="EMBL" id="SNT51672.1"/>
    </source>
</evidence>
<evidence type="ECO:0000313" key="6">
    <source>
        <dbReference type="Proteomes" id="UP000198327"/>
    </source>
</evidence>
<feature type="transmembrane region" description="Helical" evidence="3">
    <location>
        <begin position="215"/>
        <end position="238"/>
    </location>
</feature>
<feature type="region of interest" description="Disordered" evidence="2">
    <location>
        <begin position="1"/>
        <end position="40"/>
    </location>
</feature>
<dbReference type="Pfam" id="PF03780">
    <property type="entry name" value="Asp23"/>
    <property type="match status" value="1"/>
</dbReference>
<feature type="domain" description="DUF6286" evidence="4">
    <location>
        <begin position="228"/>
        <end position="333"/>
    </location>
</feature>
<dbReference type="Pfam" id="PF19803">
    <property type="entry name" value="DUF6286"/>
    <property type="match status" value="1"/>
</dbReference>
<gene>
    <name evidence="5" type="ORF">SAMN05421642_13321</name>
</gene>
<organism evidence="5 6">
    <name type="scientific">Rhodococcoides kyotonense</name>
    <dbReference type="NCBI Taxonomy" id="398843"/>
    <lineage>
        <taxon>Bacteria</taxon>
        <taxon>Bacillati</taxon>
        <taxon>Actinomycetota</taxon>
        <taxon>Actinomycetes</taxon>
        <taxon>Mycobacteriales</taxon>
        <taxon>Nocardiaceae</taxon>
        <taxon>Rhodococcoides</taxon>
    </lineage>
</organism>
<sequence length="337" mass="34301">MAVAETVGTGGATQTGRSGAGGATQTSRSGAGGATDSGGPGSLVIKERAVARVAVAAASTVPSVVRQVGGMSRLTGRDLPRADVSVGEESVAVTLYVAVAWPCRISDVAAAIHDEVSRALDGIVGLPLHRLHVMVAATTPSDDGEQVGSVEPAPVVPRPRPPTASPAALFVAVVLAIALLGVAFVAGREFLIVHETIDGAPWILNSIDWIAELHWAPWILGASIASVVAGLVLVALGLKPRTKTHAGAVSPTSSSPMVWLRPTDVARMCSDHAGGVPGSESARTTVTKKRVIVDVHPVGDGDTDASLTDAVRDAVAPTLAVLADPRTVQVRVKSVRS</sequence>
<proteinExistence type="inferred from homology"/>
<protein>
    <submittedName>
        <fullName evidence="5">Uncharacterized conserved protein YloU, alkaline shock protein (Asp23) family</fullName>
    </submittedName>
</protein>
<feature type="compositionally biased region" description="Gly residues" evidence="2">
    <location>
        <begin position="30"/>
        <end position="40"/>
    </location>
</feature>
<keyword evidence="3" id="KW-1133">Transmembrane helix</keyword>
<evidence type="ECO:0000256" key="2">
    <source>
        <dbReference type="SAM" id="MobiDB-lite"/>
    </source>
</evidence>
<keyword evidence="6" id="KW-1185">Reference proteome</keyword>
<dbReference type="Proteomes" id="UP000198327">
    <property type="component" value="Unassembled WGS sequence"/>
</dbReference>
<dbReference type="AlphaFoldDB" id="A0A239NB01"/>
<comment type="similarity">
    <text evidence="1">Belongs to the asp23 family.</text>
</comment>
<dbReference type="STRING" id="398843.A3K89_06350"/>
<dbReference type="InterPro" id="IPR046253">
    <property type="entry name" value="DUF6286"/>
</dbReference>